<dbReference type="PROSITE" id="PS51257">
    <property type="entry name" value="PROKAR_LIPOPROTEIN"/>
    <property type="match status" value="1"/>
</dbReference>
<gene>
    <name evidence="2" type="ORF">QWZ18_04780</name>
</gene>
<dbReference type="Proteomes" id="UP001244297">
    <property type="component" value="Unassembled WGS sequence"/>
</dbReference>
<evidence type="ECO:0000256" key="1">
    <source>
        <dbReference type="SAM" id="MobiDB-lite"/>
    </source>
</evidence>
<comment type="caution">
    <text evidence="2">The sequence shown here is derived from an EMBL/GenBank/DDBJ whole genome shotgun (WGS) entry which is preliminary data.</text>
</comment>
<dbReference type="RefSeq" id="WP_238292898.1">
    <property type="nucleotide sequence ID" value="NZ_BPQS01000061.1"/>
</dbReference>
<sequence length="153" mass="15789">MVIVRIAVLGGLGLMLGGCLSLTDAPRAYSALQPPAVSDSPLPPVVVPGQVLTAGLGATGTGVNPSDELTTFQRQRSAWEALHPSELAQPPSFASHTASANGATDPISTASVSKPAKVRARRDADPQSYDREATMDRLVKEGQKDAKPICGGC</sequence>
<evidence type="ECO:0000313" key="2">
    <source>
        <dbReference type="EMBL" id="MDN3569941.1"/>
    </source>
</evidence>
<evidence type="ECO:0000313" key="3">
    <source>
        <dbReference type="Proteomes" id="UP001244297"/>
    </source>
</evidence>
<feature type="compositionally biased region" description="Basic and acidic residues" evidence="1">
    <location>
        <begin position="121"/>
        <end position="147"/>
    </location>
</feature>
<feature type="compositionally biased region" description="Polar residues" evidence="1">
    <location>
        <begin position="92"/>
        <end position="112"/>
    </location>
</feature>
<dbReference type="EMBL" id="JAUFPT010000012">
    <property type="protein sequence ID" value="MDN3569941.1"/>
    <property type="molecule type" value="Genomic_DNA"/>
</dbReference>
<organism evidence="2 3">
    <name type="scientific">Methylobacterium longum</name>
    <dbReference type="NCBI Taxonomy" id="767694"/>
    <lineage>
        <taxon>Bacteria</taxon>
        <taxon>Pseudomonadati</taxon>
        <taxon>Pseudomonadota</taxon>
        <taxon>Alphaproteobacteria</taxon>
        <taxon>Hyphomicrobiales</taxon>
        <taxon>Methylobacteriaceae</taxon>
        <taxon>Methylobacterium</taxon>
    </lineage>
</organism>
<accession>A0ABT8AKA7</accession>
<protein>
    <recommendedName>
        <fullName evidence="4">Lipoprotein</fullName>
    </recommendedName>
</protein>
<feature type="region of interest" description="Disordered" evidence="1">
    <location>
        <begin position="80"/>
        <end position="153"/>
    </location>
</feature>
<name>A0ABT8AKA7_9HYPH</name>
<proteinExistence type="predicted"/>
<reference evidence="3" key="1">
    <citation type="journal article" date="2019" name="Int. J. Syst. Evol. Microbiol.">
        <title>The Global Catalogue of Microorganisms (GCM) 10K type strain sequencing project: providing services to taxonomists for standard genome sequencing and annotation.</title>
        <authorList>
            <consortium name="The Broad Institute Genomics Platform"/>
            <consortium name="The Broad Institute Genome Sequencing Center for Infectious Disease"/>
            <person name="Wu L."/>
            <person name="Ma J."/>
        </authorList>
    </citation>
    <scope>NUCLEOTIDE SEQUENCE [LARGE SCALE GENOMIC DNA]</scope>
    <source>
        <strain evidence="3">CECT 7806</strain>
    </source>
</reference>
<evidence type="ECO:0008006" key="4">
    <source>
        <dbReference type="Google" id="ProtNLM"/>
    </source>
</evidence>
<keyword evidence="3" id="KW-1185">Reference proteome</keyword>